<protein>
    <submittedName>
        <fullName evidence="1">Uncharacterized protein</fullName>
    </submittedName>
</protein>
<dbReference type="EMBL" id="GL732543">
    <property type="protein sequence ID" value="EFX81322.1"/>
    <property type="molecule type" value="Genomic_DNA"/>
</dbReference>
<dbReference type="InParanoid" id="E9GG14"/>
<reference evidence="1 2" key="1">
    <citation type="journal article" date="2011" name="Science">
        <title>The ecoresponsive genome of Daphnia pulex.</title>
        <authorList>
            <person name="Colbourne J.K."/>
            <person name="Pfrender M.E."/>
            <person name="Gilbert D."/>
            <person name="Thomas W.K."/>
            <person name="Tucker A."/>
            <person name="Oakley T.H."/>
            <person name="Tokishita S."/>
            <person name="Aerts A."/>
            <person name="Arnold G.J."/>
            <person name="Basu M.K."/>
            <person name="Bauer D.J."/>
            <person name="Caceres C.E."/>
            <person name="Carmel L."/>
            <person name="Casola C."/>
            <person name="Choi J.H."/>
            <person name="Detter J.C."/>
            <person name="Dong Q."/>
            <person name="Dusheyko S."/>
            <person name="Eads B.D."/>
            <person name="Frohlich T."/>
            <person name="Geiler-Samerotte K.A."/>
            <person name="Gerlach D."/>
            <person name="Hatcher P."/>
            <person name="Jogdeo S."/>
            <person name="Krijgsveld J."/>
            <person name="Kriventseva E.V."/>
            <person name="Kultz D."/>
            <person name="Laforsch C."/>
            <person name="Lindquist E."/>
            <person name="Lopez J."/>
            <person name="Manak J.R."/>
            <person name="Muller J."/>
            <person name="Pangilinan J."/>
            <person name="Patwardhan R.P."/>
            <person name="Pitluck S."/>
            <person name="Pritham E.J."/>
            <person name="Rechtsteiner A."/>
            <person name="Rho M."/>
            <person name="Rogozin I.B."/>
            <person name="Sakarya O."/>
            <person name="Salamov A."/>
            <person name="Schaack S."/>
            <person name="Shapiro H."/>
            <person name="Shiga Y."/>
            <person name="Skalitzky C."/>
            <person name="Smith Z."/>
            <person name="Souvorov A."/>
            <person name="Sung W."/>
            <person name="Tang Z."/>
            <person name="Tsuchiya D."/>
            <person name="Tu H."/>
            <person name="Vos H."/>
            <person name="Wang M."/>
            <person name="Wolf Y.I."/>
            <person name="Yamagata H."/>
            <person name="Yamada T."/>
            <person name="Ye Y."/>
            <person name="Shaw J.R."/>
            <person name="Andrews J."/>
            <person name="Crease T.J."/>
            <person name="Tang H."/>
            <person name="Lucas S.M."/>
            <person name="Robertson H.M."/>
            <person name="Bork P."/>
            <person name="Koonin E.V."/>
            <person name="Zdobnov E.M."/>
            <person name="Grigoriev I.V."/>
            <person name="Lynch M."/>
            <person name="Boore J.L."/>
        </authorList>
    </citation>
    <scope>NUCLEOTIDE SEQUENCE [LARGE SCALE GENOMIC DNA]</scope>
</reference>
<keyword evidence="2" id="KW-1185">Reference proteome</keyword>
<gene>
    <name evidence="1" type="ORF">DAPPUDRAFT_102309</name>
</gene>
<accession>E9GG14</accession>
<organism evidence="1 2">
    <name type="scientific">Daphnia pulex</name>
    <name type="common">Water flea</name>
    <dbReference type="NCBI Taxonomy" id="6669"/>
    <lineage>
        <taxon>Eukaryota</taxon>
        <taxon>Metazoa</taxon>
        <taxon>Ecdysozoa</taxon>
        <taxon>Arthropoda</taxon>
        <taxon>Crustacea</taxon>
        <taxon>Branchiopoda</taxon>
        <taxon>Diplostraca</taxon>
        <taxon>Cladocera</taxon>
        <taxon>Anomopoda</taxon>
        <taxon>Daphniidae</taxon>
        <taxon>Daphnia</taxon>
    </lineage>
</organism>
<proteinExistence type="predicted"/>
<name>E9GG14_DAPPU</name>
<evidence type="ECO:0000313" key="1">
    <source>
        <dbReference type="EMBL" id="EFX81322.1"/>
    </source>
</evidence>
<dbReference type="Proteomes" id="UP000000305">
    <property type="component" value="Unassembled WGS sequence"/>
</dbReference>
<sequence>MVVAMENAASEIKAAATSLDRAAAFIRVAFSPYVRVPLVPTRPIARQPLSLPSQQQDPVAPLEALTTMVEAMKINCQYTNDKCGSEVGKCILYAMAARQDLEDIPLVNPKRAGTKMQAANEIDRVANTSVDVL</sequence>
<dbReference type="AlphaFoldDB" id="E9GG14"/>
<dbReference type="KEGG" id="dpx:DAPPUDRAFT_102309"/>
<dbReference type="HOGENOM" id="CLU_1908784_0_0_1"/>
<evidence type="ECO:0000313" key="2">
    <source>
        <dbReference type="Proteomes" id="UP000000305"/>
    </source>
</evidence>